<evidence type="ECO:0000313" key="2">
    <source>
        <dbReference type="Proteomes" id="UP000216411"/>
    </source>
</evidence>
<dbReference type="RefSeq" id="WP_094378599.1">
    <property type="nucleotide sequence ID" value="NZ_NOKA02000007.1"/>
</dbReference>
<dbReference type="Proteomes" id="UP000216411">
    <property type="component" value="Unassembled WGS sequence"/>
</dbReference>
<sequence>MKRIISSAGAWGYGPCATLVIIIKKLSIVYEIDFVGNGVALEYAYMHKNLFKKIYKDIEEVKNEYDLAISIIEPTILLWADYYNIDSICVDNLYWLWDWNEDFLDKIDGGIFNIESINDITLIRELTGKITKYGDYSFMYSLPKKVFLQGFTSDIPDNLNRYRNNTELVEPILDISFKKKVKKDKILVSCSGMKNPYVSGEDIIIYIKLIKELFKDVINDNFIFAIPEEYIEISKEILEYENIYCFTHGEMLEKINEAVILFAPAGMATMFESIAYNTMFYTLPEQHDGNYSNYKTFCDTCSYLSGCDIKKNFPQLMLGSRINEAQHYAIDEFYKYYSRILRGENKSLINILKEDINKFFKQEKFYEKIDQYTLEQEKSAIKLNGQYQGVNQIITFVETL</sequence>
<gene>
    <name evidence="1" type="ORF">CG710_006885</name>
</gene>
<reference evidence="1 2" key="1">
    <citation type="journal article" date="2017" name="Genome Announc.">
        <title>Draft Genome Sequence of a Sporulating and Motile Strain of Lachnotalea glycerini Isolated from Water in Quebec City, Canada.</title>
        <authorList>
            <person name="Maheux A.F."/>
            <person name="Boudreau D.K."/>
            <person name="Berube E."/>
            <person name="Boissinot M."/>
            <person name="Raymond F."/>
            <person name="Brodeur S."/>
            <person name="Corbeil J."/>
            <person name="Isabel S."/>
            <person name="Omar R.F."/>
            <person name="Bergeron M.G."/>
        </authorList>
    </citation>
    <scope>NUCLEOTIDE SEQUENCE [LARGE SCALE GENOMIC DNA]</scope>
    <source>
        <strain evidence="1 2">CCRI-19302</strain>
    </source>
</reference>
<protein>
    <submittedName>
        <fullName evidence="1">Uncharacterized protein</fullName>
    </submittedName>
</protein>
<dbReference type="OrthoDB" id="4285697at2"/>
<name>A0A371JH10_9FIRM</name>
<keyword evidence="2" id="KW-1185">Reference proteome</keyword>
<proteinExistence type="predicted"/>
<dbReference type="EMBL" id="NOKA02000007">
    <property type="protein sequence ID" value="RDY32018.1"/>
    <property type="molecule type" value="Genomic_DNA"/>
</dbReference>
<comment type="caution">
    <text evidence="1">The sequence shown here is derived from an EMBL/GenBank/DDBJ whole genome shotgun (WGS) entry which is preliminary data.</text>
</comment>
<dbReference type="AlphaFoldDB" id="A0A371JH10"/>
<evidence type="ECO:0000313" key="1">
    <source>
        <dbReference type="EMBL" id="RDY32018.1"/>
    </source>
</evidence>
<organism evidence="1 2">
    <name type="scientific">Lachnotalea glycerini</name>
    <dbReference type="NCBI Taxonomy" id="1763509"/>
    <lineage>
        <taxon>Bacteria</taxon>
        <taxon>Bacillati</taxon>
        <taxon>Bacillota</taxon>
        <taxon>Clostridia</taxon>
        <taxon>Lachnospirales</taxon>
        <taxon>Lachnospiraceae</taxon>
        <taxon>Lachnotalea</taxon>
    </lineage>
</organism>
<accession>A0A371JH10</accession>